<dbReference type="Proteomes" id="UP000031978">
    <property type="component" value="Unassembled WGS sequence"/>
</dbReference>
<proteinExistence type="predicted"/>
<evidence type="ECO:0000313" key="2">
    <source>
        <dbReference type="Proteomes" id="UP000031978"/>
    </source>
</evidence>
<dbReference type="EMBL" id="JXCL01000038">
    <property type="protein sequence ID" value="KIL13576.1"/>
    <property type="molecule type" value="Genomic_DNA"/>
</dbReference>
<accession>A0AB34QVE4</accession>
<name>A0AB34QVE4_BACPU</name>
<dbReference type="RefSeq" id="WP_235355605.1">
    <property type="nucleotide sequence ID" value="NZ_JARTHW010000003.1"/>
</dbReference>
<reference evidence="1 2" key="1">
    <citation type="submission" date="2014-12" db="EMBL/GenBank/DDBJ databases">
        <title>Draft Genome Sequences of Five Spore-Forming Food Isolates of Bacillus pumilus.</title>
        <authorList>
            <person name="de Jong A."/>
            <person name="van Heel A.J."/>
            <person name="Montalban-Lopez M."/>
            <person name="Krawczyk A.O."/>
            <person name="Berendsen E.M."/>
            <person name="Wells-Bennik M."/>
            <person name="Kuipers O.P."/>
        </authorList>
    </citation>
    <scope>NUCLEOTIDE SEQUENCE [LARGE SCALE GENOMIC DNA]</scope>
    <source>
        <strain evidence="1 2">B4127</strain>
    </source>
</reference>
<gene>
    <name evidence="1" type="ORF">B4127_0588</name>
</gene>
<protein>
    <submittedName>
        <fullName evidence="1">Uncharacterized protein</fullName>
    </submittedName>
</protein>
<organism evidence="1 2">
    <name type="scientific">Bacillus pumilus</name>
    <name type="common">Bacillus mesentericus</name>
    <dbReference type="NCBI Taxonomy" id="1408"/>
    <lineage>
        <taxon>Bacteria</taxon>
        <taxon>Bacillati</taxon>
        <taxon>Bacillota</taxon>
        <taxon>Bacilli</taxon>
        <taxon>Bacillales</taxon>
        <taxon>Bacillaceae</taxon>
        <taxon>Bacillus</taxon>
    </lineage>
</organism>
<comment type="caution">
    <text evidence="1">The sequence shown here is derived from an EMBL/GenBank/DDBJ whole genome shotgun (WGS) entry which is preliminary data.</text>
</comment>
<evidence type="ECO:0000313" key="1">
    <source>
        <dbReference type="EMBL" id="KIL13576.1"/>
    </source>
</evidence>
<dbReference type="AlphaFoldDB" id="A0AB34QVE4"/>
<sequence length="95" mass="11332">MTMSLLELFNQSMHRFEDQKEPITFALATVIQKKIDDELNEEFEEFHKWFRETFYDVKGNPLFYFRMPMVDESPLIYGEKPRVLLLNGPYIGGGY</sequence>